<dbReference type="PANTHER" id="PTHR48100">
    <property type="entry name" value="BROAD-SPECIFICITY PHOSPHATASE YOR283W-RELATED"/>
    <property type="match status" value="1"/>
</dbReference>
<dbReference type="EMBL" id="JALLPB020000255">
    <property type="protein sequence ID" value="KAL3811534.1"/>
    <property type="molecule type" value="Genomic_DNA"/>
</dbReference>
<dbReference type="AlphaFoldDB" id="A0ABD3REX9"/>
<evidence type="ECO:0000313" key="2">
    <source>
        <dbReference type="Proteomes" id="UP001530377"/>
    </source>
</evidence>
<dbReference type="Pfam" id="PF00300">
    <property type="entry name" value="His_Phos_1"/>
    <property type="match status" value="1"/>
</dbReference>
<accession>A0ABD3REX9</accession>
<evidence type="ECO:0008006" key="3">
    <source>
        <dbReference type="Google" id="ProtNLM"/>
    </source>
</evidence>
<protein>
    <recommendedName>
        <fullName evidence="3">Phosphoglycerate mutase family protein</fullName>
    </recommendedName>
</protein>
<name>A0ABD3REX9_9STRA</name>
<dbReference type="InterPro" id="IPR029033">
    <property type="entry name" value="His_PPase_superfam"/>
</dbReference>
<gene>
    <name evidence="1" type="ORF">ACHAXA_010310</name>
</gene>
<reference evidence="1 2" key="1">
    <citation type="submission" date="2024-10" db="EMBL/GenBank/DDBJ databases">
        <title>Updated reference genomes for cyclostephanoid diatoms.</title>
        <authorList>
            <person name="Roberts W.R."/>
            <person name="Alverson A.J."/>
        </authorList>
    </citation>
    <scope>NUCLEOTIDE SEQUENCE [LARGE SCALE GENOMIC DNA]</scope>
    <source>
        <strain evidence="1 2">AJA228-03</strain>
    </source>
</reference>
<comment type="caution">
    <text evidence="1">The sequence shown here is derived from an EMBL/GenBank/DDBJ whole genome shotgun (WGS) entry which is preliminary data.</text>
</comment>
<dbReference type="InterPro" id="IPR050275">
    <property type="entry name" value="PGM_Phosphatase"/>
</dbReference>
<sequence length="296" mass="33511">MTYSYRTSALPTAAYNAGASSSYTSSSSSSVAAVRMFSLSPPFRRESATSKVVHLIRHAEGTHNLNVVESKLPLHFDAALTPAGMEQCRRLAELTRTLEIDAVLVSPLTRCLETARLSFPHLYRCDDGIRFGRESRFSAANASAVPFVAHEEWRETVNYLCDSRRPRSTLEGTYPRVCFDHLITDHDPIWDRYECIFGRHATHTSHRESTDPKSLYDRAHSAWRVVMDRPERNLALVGHSAFFMHMFTPVFPELEGVVVYEDEEVEELMTKSKFDNCELRTVLVDIPVTSTSPCET</sequence>
<dbReference type="CDD" id="cd07067">
    <property type="entry name" value="HP_PGM_like"/>
    <property type="match status" value="1"/>
</dbReference>
<proteinExistence type="predicted"/>
<keyword evidence="2" id="KW-1185">Reference proteome</keyword>
<evidence type="ECO:0000313" key="1">
    <source>
        <dbReference type="EMBL" id="KAL3811534.1"/>
    </source>
</evidence>
<organism evidence="1 2">
    <name type="scientific">Cyclostephanos tholiformis</name>
    <dbReference type="NCBI Taxonomy" id="382380"/>
    <lineage>
        <taxon>Eukaryota</taxon>
        <taxon>Sar</taxon>
        <taxon>Stramenopiles</taxon>
        <taxon>Ochrophyta</taxon>
        <taxon>Bacillariophyta</taxon>
        <taxon>Coscinodiscophyceae</taxon>
        <taxon>Thalassiosirophycidae</taxon>
        <taxon>Stephanodiscales</taxon>
        <taxon>Stephanodiscaceae</taxon>
        <taxon>Cyclostephanos</taxon>
    </lineage>
</organism>
<dbReference type="InterPro" id="IPR013078">
    <property type="entry name" value="His_Pase_superF_clade-1"/>
</dbReference>
<dbReference type="Proteomes" id="UP001530377">
    <property type="component" value="Unassembled WGS sequence"/>
</dbReference>
<dbReference type="SUPFAM" id="SSF53254">
    <property type="entry name" value="Phosphoglycerate mutase-like"/>
    <property type="match status" value="1"/>
</dbReference>
<dbReference type="PANTHER" id="PTHR48100:SF1">
    <property type="entry name" value="HISTIDINE PHOSPHATASE FAMILY PROTEIN-RELATED"/>
    <property type="match status" value="1"/>
</dbReference>
<dbReference type="SMART" id="SM00855">
    <property type="entry name" value="PGAM"/>
    <property type="match status" value="1"/>
</dbReference>
<dbReference type="Gene3D" id="3.40.50.1240">
    <property type="entry name" value="Phosphoglycerate mutase-like"/>
    <property type="match status" value="1"/>
</dbReference>